<dbReference type="Pfam" id="PF01548">
    <property type="entry name" value="DEDD_Tnp_IS110"/>
    <property type="match status" value="1"/>
</dbReference>
<dbReference type="RefSeq" id="WP_106446672.1">
    <property type="nucleotide sequence ID" value="NZ_CP027669.1"/>
</dbReference>
<accession>A0A2S0N0N0</accession>
<feature type="domain" description="Transposase IS110-like N-terminal" evidence="1">
    <location>
        <begin position="12"/>
        <end position="157"/>
    </location>
</feature>
<organism evidence="3 4">
    <name type="scientific">Simplicispira suum</name>
    <dbReference type="NCBI Taxonomy" id="2109915"/>
    <lineage>
        <taxon>Bacteria</taxon>
        <taxon>Pseudomonadati</taxon>
        <taxon>Pseudomonadota</taxon>
        <taxon>Betaproteobacteria</taxon>
        <taxon>Burkholderiales</taxon>
        <taxon>Comamonadaceae</taxon>
        <taxon>Simplicispira</taxon>
    </lineage>
</organism>
<sequence length="372" mass="40299">MTEITRGEIVRVGVDLAKHVIQVHAVDQAGHTVAVKPLAREKFLAWCTLQLPPGCLIAMETCGGAHHWARRLQEMGFDARLIAGHFVGPYRMQGKSGKNDANDAAAICEAASRPSMRFVPIKTAQQQALLCVHRLREGYKEERTACINRIRGLLTEYGLVFAQSPEALRLALPDTLEDASNELPALARMALQRAHLHWTEIECHIAWCDERIAAHVRTDAQAKAAAQLCGIGPVTASALVASVGDFTQFKTGAQFGAWLGLVPSQNSSGGRASLGRITKRGDDYLRTLLIQGAKSAVMSAHKRSDRISAWLVQLKERVGWQKAVVALANKNARIVWAVLAKGRIFDPNHVSIKPGEIVGAVVGAVAATAWAP</sequence>
<name>A0A2S0N0N0_9BURK</name>
<evidence type="ECO:0000259" key="1">
    <source>
        <dbReference type="Pfam" id="PF01548"/>
    </source>
</evidence>
<dbReference type="EMBL" id="CP027669">
    <property type="protein sequence ID" value="AVO41695.1"/>
    <property type="molecule type" value="Genomic_DNA"/>
</dbReference>
<keyword evidence="4" id="KW-1185">Reference proteome</keyword>
<dbReference type="GO" id="GO:0003677">
    <property type="term" value="F:DNA binding"/>
    <property type="evidence" value="ECO:0007669"/>
    <property type="project" value="InterPro"/>
</dbReference>
<feature type="domain" description="Transposase IS116/IS110/IS902 C-terminal" evidence="2">
    <location>
        <begin position="226"/>
        <end position="303"/>
    </location>
</feature>
<dbReference type="PANTHER" id="PTHR33055:SF3">
    <property type="entry name" value="PUTATIVE TRANSPOSASE FOR IS117-RELATED"/>
    <property type="match status" value="1"/>
</dbReference>
<dbReference type="NCBIfam" id="NF033542">
    <property type="entry name" value="transpos_IS110"/>
    <property type="match status" value="1"/>
</dbReference>
<dbReference type="GO" id="GO:0004803">
    <property type="term" value="F:transposase activity"/>
    <property type="evidence" value="ECO:0007669"/>
    <property type="project" value="InterPro"/>
</dbReference>
<dbReference type="InterPro" id="IPR047650">
    <property type="entry name" value="Transpos_IS110"/>
</dbReference>
<reference evidence="3 4" key="1">
    <citation type="submission" date="2018-03" db="EMBL/GenBank/DDBJ databases">
        <title>Genome sequencing of Simplicispira sp.</title>
        <authorList>
            <person name="Kim S.-J."/>
            <person name="Heo J."/>
            <person name="Kwon S.-W."/>
        </authorList>
    </citation>
    <scope>NUCLEOTIDE SEQUENCE [LARGE SCALE GENOMIC DNA]</scope>
    <source>
        <strain evidence="3 4">SC1-8</strain>
    </source>
</reference>
<evidence type="ECO:0000259" key="2">
    <source>
        <dbReference type="Pfam" id="PF02371"/>
    </source>
</evidence>
<dbReference type="InterPro" id="IPR002525">
    <property type="entry name" value="Transp_IS110-like_N"/>
</dbReference>
<dbReference type="PANTHER" id="PTHR33055">
    <property type="entry name" value="TRANSPOSASE FOR INSERTION SEQUENCE ELEMENT IS1111A"/>
    <property type="match status" value="1"/>
</dbReference>
<dbReference type="GO" id="GO:0006313">
    <property type="term" value="P:DNA transposition"/>
    <property type="evidence" value="ECO:0007669"/>
    <property type="project" value="InterPro"/>
</dbReference>
<evidence type="ECO:0000313" key="3">
    <source>
        <dbReference type="EMBL" id="AVO41695.1"/>
    </source>
</evidence>
<protein>
    <submittedName>
        <fullName evidence="3">IS110 family transposase</fullName>
    </submittedName>
</protein>
<dbReference type="Proteomes" id="UP000239326">
    <property type="component" value="Chromosome"/>
</dbReference>
<dbReference type="OrthoDB" id="5289737at2"/>
<evidence type="ECO:0000313" key="4">
    <source>
        <dbReference type="Proteomes" id="UP000239326"/>
    </source>
</evidence>
<gene>
    <name evidence="3" type="ORF">C6571_10730</name>
</gene>
<dbReference type="AlphaFoldDB" id="A0A2S0N0N0"/>
<dbReference type="InterPro" id="IPR003346">
    <property type="entry name" value="Transposase_20"/>
</dbReference>
<dbReference type="Pfam" id="PF02371">
    <property type="entry name" value="Transposase_20"/>
    <property type="match status" value="1"/>
</dbReference>
<proteinExistence type="predicted"/>
<dbReference type="KEGG" id="simp:C6571_10730"/>